<reference evidence="1" key="1">
    <citation type="submission" date="2022-09" db="EMBL/GenBank/DDBJ databases">
        <title>Actin cytoskeleton and complex cell architecture in an #Asgard archaeon.</title>
        <authorList>
            <person name="Ponce Toledo R.I."/>
            <person name="Schleper C."/>
            <person name="Rodrigues Oliveira T."/>
            <person name="Wollweber F."/>
            <person name="Xu J."/>
            <person name="Rittmann S."/>
            <person name="Klingl A."/>
            <person name="Pilhofer M."/>
        </authorList>
    </citation>
    <scope>NUCLEOTIDE SEQUENCE</scope>
    <source>
        <strain evidence="1">B-35</strain>
    </source>
</reference>
<dbReference type="InterPro" id="IPR011330">
    <property type="entry name" value="Glyco_hydro/deAcase_b/a-brl"/>
</dbReference>
<dbReference type="EMBL" id="CP104013">
    <property type="protein sequence ID" value="UYP43757.1"/>
    <property type="molecule type" value="Genomic_DNA"/>
</dbReference>
<evidence type="ECO:0000313" key="1">
    <source>
        <dbReference type="EMBL" id="UYP43757.1"/>
    </source>
</evidence>
<dbReference type="Gene3D" id="3.20.110.20">
    <property type="match status" value="1"/>
</dbReference>
<gene>
    <name evidence="1" type="ORF">NEF87_000042</name>
</gene>
<name>A0ABY6HJP9_9ARCH</name>
<accession>A0ABY6HJP9</accession>
<evidence type="ECO:0008006" key="3">
    <source>
        <dbReference type="Google" id="ProtNLM"/>
    </source>
</evidence>
<dbReference type="Proteomes" id="UP001208689">
    <property type="component" value="Chromosome"/>
</dbReference>
<protein>
    <recommendedName>
        <fullName evidence="3">Glycoside hydrolase family 57 N-terminal domain-containing protein</fullName>
    </recommendedName>
</protein>
<dbReference type="SUPFAM" id="SSF88713">
    <property type="entry name" value="Glycoside hydrolase/deacetylase"/>
    <property type="match status" value="1"/>
</dbReference>
<organism evidence="1 2">
    <name type="scientific">Candidatus Lokiarchaeum ossiferum</name>
    <dbReference type="NCBI Taxonomy" id="2951803"/>
    <lineage>
        <taxon>Archaea</taxon>
        <taxon>Promethearchaeati</taxon>
        <taxon>Promethearchaeota</taxon>
        <taxon>Promethearchaeia</taxon>
        <taxon>Promethearchaeales</taxon>
        <taxon>Promethearchaeaceae</taxon>
        <taxon>Candidatus Lokiarchaeum</taxon>
    </lineage>
</organism>
<keyword evidence="2" id="KW-1185">Reference proteome</keyword>
<proteinExistence type="predicted"/>
<sequence length="923" mass="105641">MDYREKRIYFVMSPHINYYHSFRGDSIGTDGFGLDIQIMENLVKMVEGCENQGLCHGKIPISWDYSDLFWTIQLQKKFQPEVLDQVIRRCKDGKDEVILGTWGNSILPGLDTEELIQQSKWLHNNQMGIGLDQLFQGRVAPYIRTQETMFTQGMIEVLYQLGVKGILNYYTVIPFDTARPFLNPPLDWNQRYNPLHFHSNVSDAQMLMIPMYGFGETMDHLSVGKWLKKIRKHQKSGEIPGHALVVLNHDMDSYTWNGTHLPKILQWMPNIGGISEIIQAVDKLSYVQFTTLLDIIPQLTPQGNVTLHQDVADGCFNGYYNWAQKFDNTRYWTIGQQARWFKSATDTLIADKICPSTPKTHSLIRSEDDREDSYIKNKILFASTTNFGMSMPFNHPHRQKTALKYGINAFKAAELAFMNVFQSLFHTTDGIPLKEDHLLILPITHRGASREEQKIFPPKLLIDSSFSPEINSFFDPFIEDPLKNLWIEKSEEETHVQFVLSTQQLTQEGFFFGNQQQFSTLVELKESDSELHAESLKLQNEFFKLQFDPLGKISSFSFQGQEFAAPRFLDSSLSFGKKNAVKSFTSQRDQILVLEDGSNGFCASVQITSEFPVEKNKVVITEKNVTVYHGLPQLFVSVSMKIPEINGSANSDSNVYSVKVPYDDRWQEIIPCEIRPGFLGQENYLRIWKHNFLGRTTSFDLDLQEVDSINGDVDCFVGNISDGWMAVSNRKQGLLVGFNSLKAANFAFSPIKWKKNGFGDLPHAGQQIRINPFGTYFGKMLHHWGTGTGHAQKIIPSYSSTFKSTAPTFSGKNIRFDLVINPYFGDKPQKVIQAMANHYSLPPLIVAWNGTTQKISHNFGQIQAYVKNIIKEYDITSLLEMSYLEWVEKINENHIPENKRRDDLNLSVKHLITLFIDGIRSKF</sequence>
<evidence type="ECO:0000313" key="2">
    <source>
        <dbReference type="Proteomes" id="UP001208689"/>
    </source>
</evidence>